<proteinExistence type="predicted"/>
<accession>A0ABS6KSX6</accession>
<dbReference type="Proteomes" id="UP000812982">
    <property type="component" value="Unassembled WGS sequence"/>
</dbReference>
<keyword evidence="3" id="KW-1185">Reference proteome</keyword>
<feature type="region of interest" description="Disordered" evidence="1">
    <location>
        <begin position="205"/>
        <end position="227"/>
    </location>
</feature>
<reference evidence="2 3" key="1">
    <citation type="journal article" date="2021" name="Sci. Rep.">
        <title>Phenotypic and genomic hallmarks of a novel, potentially pathogenic rapidly growing Mycobacterium species related to the Mycobacterium fortuitum complex.</title>
        <authorList>
            <person name="Gharbi R."/>
            <person name="Khanna V."/>
            <person name="Frigui W."/>
            <person name="Mhenni B."/>
            <person name="Brosch R."/>
            <person name="Mardassi H."/>
        </authorList>
    </citation>
    <scope>NUCLEOTIDE SEQUENCE [LARGE SCALE GENOMIC DNA]</scope>
    <source>
        <strain evidence="2 3">TNTM28</strain>
    </source>
</reference>
<protein>
    <recommendedName>
        <fullName evidence="4">PE-PGRS family protein</fullName>
    </recommendedName>
</protein>
<comment type="caution">
    <text evidence="2">The sequence shown here is derived from an EMBL/GenBank/DDBJ whole genome shotgun (WGS) entry which is preliminary data.</text>
</comment>
<sequence>MENPAQVFAPVFEFAENLATGIITEELSDPAPVLTQFLANQIESAVVAGGIVVDGVTTLGATAAGLPDGIAAAVAAIAEGNPGQAPIEIMNAVLTPAIQFLQRSIPQAEWLLQRPLAVAQALVPVVLESAFSLPIYLGISYVKPLIDTAAAAVGDVLAAVVTGDAGNAINAVQHGVKDVAMRTLDLTGATVAVISSTRQAVKTALQTQPVAPHSEQEQEQEQEQGVAARIQADVATGSRTTISTAVTPKSVRPSLRSIFGDGNKVRPGRALMRSGGNDRAMAQAPAAVAVKSAVTRAKSSPGRLAKVSAAPSGSSGAAASSGDSQE</sequence>
<dbReference type="EMBL" id="VOMB01000024">
    <property type="protein sequence ID" value="MBU9766724.1"/>
    <property type="molecule type" value="Genomic_DNA"/>
</dbReference>
<name>A0ABS6KSX6_9MYCO</name>
<organism evidence="2 3">
    <name type="scientific">[Mycobacterium] fortunisiensis</name>
    <dbReference type="NCBI Taxonomy" id="2600579"/>
    <lineage>
        <taxon>Bacteria</taxon>
        <taxon>Bacillati</taxon>
        <taxon>Actinomycetota</taxon>
        <taxon>Actinomycetes</taxon>
        <taxon>Mycobacteriales</taxon>
        <taxon>Mycobacteriaceae</taxon>
        <taxon>Mycolicibacterium</taxon>
    </lineage>
</organism>
<evidence type="ECO:0008006" key="4">
    <source>
        <dbReference type="Google" id="ProtNLM"/>
    </source>
</evidence>
<evidence type="ECO:0000313" key="2">
    <source>
        <dbReference type="EMBL" id="MBU9766724.1"/>
    </source>
</evidence>
<feature type="region of interest" description="Disordered" evidence="1">
    <location>
        <begin position="294"/>
        <end position="326"/>
    </location>
</feature>
<gene>
    <name evidence="2" type="ORF">FR943_23150</name>
</gene>
<evidence type="ECO:0000313" key="3">
    <source>
        <dbReference type="Proteomes" id="UP000812982"/>
    </source>
</evidence>
<evidence type="ECO:0000256" key="1">
    <source>
        <dbReference type="SAM" id="MobiDB-lite"/>
    </source>
</evidence>
<feature type="compositionally biased region" description="Low complexity" evidence="1">
    <location>
        <begin position="308"/>
        <end position="326"/>
    </location>
</feature>